<reference evidence="2" key="1">
    <citation type="submission" date="2022-05" db="EMBL/GenBank/DDBJ databases">
        <authorList>
            <person name="Oliphant S.A."/>
            <person name="Watson-Haigh N.S."/>
            <person name="Sumby K.M."/>
            <person name="Gardner J.M."/>
            <person name="Jiranek V."/>
        </authorList>
    </citation>
    <scope>NUCLEOTIDE SEQUENCE</scope>
    <source>
        <strain evidence="2">KI4_B1</strain>
        <plasmid evidence="2">p1unnamed</plasmid>
    </source>
</reference>
<dbReference type="SUPFAM" id="SSF52540">
    <property type="entry name" value="P-loop containing nucleoside triphosphate hydrolases"/>
    <property type="match status" value="1"/>
</dbReference>
<dbReference type="Proteomes" id="UP001055911">
    <property type="component" value="Plasmid p1unnamed"/>
</dbReference>
<accession>A0A9Q8ZQX6</accession>
<evidence type="ECO:0000313" key="2">
    <source>
        <dbReference type="EMBL" id="USS89995.1"/>
    </source>
</evidence>
<evidence type="ECO:0000313" key="3">
    <source>
        <dbReference type="Proteomes" id="UP001055911"/>
    </source>
</evidence>
<dbReference type="GO" id="GO:0005524">
    <property type="term" value="F:ATP binding"/>
    <property type="evidence" value="ECO:0007669"/>
    <property type="project" value="UniProtKB-KW"/>
</dbReference>
<name>A0A9Q8ZQX6_9LACO</name>
<dbReference type="RefSeq" id="WP_252767541.1">
    <property type="nucleotide sequence ID" value="NZ_CP097120.1"/>
</dbReference>
<protein>
    <submittedName>
        <fullName evidence="2">ATP-binding protein</fullName>
    </submittedName>
</protein>
<gene>
    <name evidence="2" type="ORF">M3M40_07160</name>
</gene>
<keyword evidence="2" id="KW-0614">Plasmid</keyword>
<organism evidence="2 3">
    <name type="scientific">Fructilactobacillus cliffordii</name>
    <dbReference type="NCBI Taxonomy" id="2940299"/>
    <lineage>
        <taxon>Bacteria</taxon>
        <taxon>Bacillati</taxon>
        <taxon>Bacillota</taxon>
        <taxon>Bacilli</taxon>
        <taxon>Lactobacillales</taxon>
        <taxon>Lactobacillaceae</taxon>
        <taxon>Fructilactobacillus</taxon>
    </lineage>
</organism>
<dbReference type="InterPro" id="IPR002789">
    <property type="entry name" value="HerA_central"/>
</dbReference>
<dbReference type="Pfam" id="PF01935">
    <property type="entry name" value="DUF87"/>
    <property type="match status" value="1"/>
</dbReference>
<sequence>MNKKEQQRLVNEGYDLKLIAHTQPQGNIDLSLDPFIKLGDGLVSCLHVYDFPTENMKYFWLMDIVDYEHTVCTLAIGNEDERKVLKSLQRSTDELRSQAKDPNAKLDAQDEAWEKFDSQRELMQKLRHSEVMKRIDLRIFVYDRGEEELNKRIDHIVQGINAVSFKARAFLGEQGSEFRSFLLPEMKQEKLPNHRKGTPVISSVIGHGFFFNHVKLSDPKGSYFGKSRTNGEIMLDPLFIGGTRLTPFFMTTGRPRYGKSTFSKMLNDDVFMRNGKLRYFDPSGEYVKQTLDQGGKVIDLAGAENRINPFEVFPTATTTDGSKPDEIGSFNMHVEKLVNMFGFINPDATNDDKIQLRKLLSTFYIERGLYVKNPNKPEEMQKIMVLGLPHDQYPTMGEFVEFLNRTQRGFSTPGNTKYTNEQKSSIGRIANTFEQMMTSYREIFDGPTEIEDFADISAVNFKVDGLLAKGKGVFNAQVSSCLSLISADVVNNGKRYRNLLNNRQINVDDIPYYWITMDEFQNYANPDFADGIEWLANLMQQMAKNFCGLNVIMPTMKDFLPKSNQLASSDRMNRFRTAMDKIYGLFTYRTYFHLSEDDTNSLESIMGNSVTPGELASVSKLDKHEALMSIDGGGNYTFTVQPTSAQLMRYQGGIG</sequence>
<dbReference type="InterPro" id="IPR027417">
    <property type="entry name" value="P-loop_NTPase"/>
</dbReference>
<dbReference type="AlphaFoldDB" id="A0A9Q8ZQX6"/>
<evidence type="ECO:0000259" key="1">
    <source>
        <dbReference type="Pfam" id="PF01935"/>
    </source>
</evidence>
<feature type="domain" description="Helicase HerA central" evidence="1">
    <location>
        <begin position="257"/>
        <end position="452"/>
    </location>
</feature>
<proteinExistence type="predicted"/>
<dbReference type="EMBL" id="CP097120">
    <property type="protein sequence ID" value="USS89995.1"/>
    <property type="molecule type" value="Genomic_DNA"/>
</dbReference>
<keyword evidence="2" id="KW-0547">Nucleotide-binding</keyword>
<keyword evidence="3" id="KW-1185">Reference proteome</keyword>
<dbReference type="Gene3D" id="3.40.50.300">
    <property type="entry name" value="P-loop containing nucleotide triphosphate hydrolases"/>
    <property type="match status" value="2"/>
</dbReference>
<keyword evidence="2" id="KW-0067">ATP-binding</keyword>
<geneLocation type="plasmid" evidence="2 3">
    <name>p1unnamed</name>
</geneLocation>